<keyword evidence="4 7" id="KW-0808">Transferase</keyword>
<dbReference type="GO" id="GO:0009007">
    <property type="term" value="F:site-specific DNA-methyltransferase (adenine-specific) activity"/>
    <property type="evidence" value="ECO:0007669"/>
    <property type="project" value="UniProtKB-UniRule"/>
</dbReference>
<keyword evidence="5 7" id="KW-0949">S-adenosyl-L-methionine</keyword>
<dbReference type="InterPro" id="IPR002052">
    <property type="entry name" value="DNA_methylase_N6_adenine_CS"/>
</dbReference>
<dbReference type="PANTHER" id="PTHR30481">
    <property type="entry name" value="DNA ADENINE METHYLASE"/>
    <property type="match status" value="1"/>
</dbReference>
<evidence type="ECO:0000256" key="2">
    <source>
        <dbReference type="ARBA" id="ARBA00011900"/>
    </source>
</evidence>
<reference evidence="8 9" key="1">
    <citation type="submission" date="2019-07" db="EMBL/GenBank/DDBJ databases">
        <title>Genomic Encyclopedia of Type Strains, Phase I: the one thousand microbial genomes (KMG-I) project.</title>
        <authorList>
            <person name="Kyrpides N."/>
        </authorList>
    </citation>
    <scope>NUCLEOTIDE SEQUENCE [LARGE SCALE GENOMIC DNA]</scope>
    <source>
        <strain evidence="8 9">DSM 13558</strain>
    </source>
</reference>
<dbReference type="Proteomes" id="UP000315343">
    <property type="component" value="Unassembled WGS sequence"/>
</dbReference>
<dbReference type="NCBIfam" id="TIGR00571">
    <property type="entry name" value="dam"/>
    <property type="match status" value="1"/>
</dbReference>
<evidence type="ECO:0000313" key="9">
    <source>
        <dbReference type="Proteomes" id="UP000315343"/>
    </source>
</evidence>
<sequence>MDYIKSPFNYTGGKHKLLKQILPLFPDDIDQFVDLFSGGCNVGINVVANNKKFIDFNPQLIELLNVFKAYEIDIILSEIENIIKTYDLSDSSVFGYDYYGCTSPDGLANYNREKFLNLRNDYNSLKHEKNGFKKNIMLYTLIVFGFNNQIRFNKEGNFNIPVGKRDFNSKIKSNLITFLKNIKDSDSEFINVNFKCLTANDFKGSFVYADPPYLITNASYNEQGGWAEDCEYKLYELLDSLNRNNINFALSNVIENKGTKNTILESWITNNDYKIHYLDMSYNNSNYQIKDRSNKTVEVLITNY</sequence>
<dbReference type="PROSITE" id="PS00092">
    <property type="entry name" value="N6_MTASE"/>
    <property type="match status" value="1"/>
</dbReference>
<dbReference type="Gene3D" id="1.10.1020.10">
    <property type="entry name" value="Adenine-specific Methyltransferase, Domain 2"/>
    <property type="match status" value="1"/>
</dbReference>
<comment type="similarity">
    <text evidence="1 7">Belongs to the N(4)/N(6)-methyltransferase family.</text>
</comment>
<evidence type="ECO:0000256" key="1">
    <source>
        <dbReference type="ARBA" id="ARBA00006594"/>
    </source>
</evidence>
<dbReference type="InterPro" id="IPR029063">
    <property type="entry name" value="SAM-dependent_MTases_sf"/>
</dbReference>
<evidence type="ECO:0000256" key="6">
    <source>
        <dbReference type="ARBA" id="ARBA00047942"/>
    </source>
</evidence>
<gene>
    <name evidence="8" type="ORF">LY60_01304</name>
</gene>
<dbReference type="GO" id="GO:0032259">
    <property type="term" value="P:methylation"/>
    <property type="evidence" value="ECO:0007669"/>
    <property type="project" value="UniProtKB-KW"/>
</dbReference>
<dbReference type="Gene3D" id="3.40.50.150">
    <property type="entry name" value="Vaccinia Virus protein VP39"/>
    <property type="match status" value="1"/>
</dbReference>
<dbReference type="InterPro" id="IPR012263">
    <property type="entry name" value="M_m6A_EcoRV"/>
</dbReference>
<comment type="caution">
    <text evidence="8">The sequence shown here is derived from an EMBL/GenBank/DDBJ whole genome shotgun (WGS) entry which is preliminary data.</text>
</comment>
<dbReference type="SUPFAM" id="SSF53335">
    <property type="entry name" value="S-adenosyl-L-methionine-dependent methyltransferases"/>
    <property type="match status" value="1"/>
</dbReference>
<evidence type="ECO:0000313" key="8">
    <source>
        <dbReference type="EMBL" id="TWH81552.1"/>
    </source>
</evidence>
<evidence type="ECO:0000256" key="4">
    <source>
        <dbReference type="ARBA" id="ARBA00022679"/>
    </source>
</evidence>
<keyword evidence="9" id="KW-1185">Reference proteome</keyword>
<dbReference type="EMBL" id="VLKH01000003">
    <property type="protein sequence ID" value="TWH81552.1"/>
    <property type="molecule type" value="Genomic_DNA"/>
</dbReference>
<dbReference type="Pfam" id="PF02086">
    <property type="entry name" value="MethyltransfD12"/>
    <property type="match status" value="1"/>
</dbReference>
<evidence type="ECO:0000256" key="3">
    <source>
        <dbReference type="ARBA" id="ARBA00022603"/>
    </source>
</evidence>
<comment type="catalytic activity">
    <reaction evidence="6 7">
        <text>a 2'-deoxyadenosine in DNA + S-adenosyl-L-methionine = an N(6)-methyl-2'-deoxyadenosine in DNA + S-adenosyl-L-homocysteine + H(+)</text>
        <dbReference type="Rhea" id="RHEA:15197"/>
        <dbReference type="Rhea" id="RHEA-COMP:12418"/>
        <dbReference type="Rhea" id="RHEA-COMP:12419"/>
        <dbReference type="ChEBI" id="CHEBI:15378"/>
        <dbReference type="ChEBI" id="CHEBI:57856"/>
        <dbReference type="ChEBI" id="CHEBI:59789"/>
        <dbReference type="ChEBI" id="CHEBI:90615"/>
        <dbReference type="ChEBI" id="CHEBI:90616"/>
        <dbReference type="EC" id="2.1.1.72"/>
    </reaction>
</comment>
<dbReference type="EC" id="2.1.1.72" evidence="2 7"/>
<evidence type="ECO:0000256" key="7">
    <source>
        <dbReference type="RuleBase" id="RU361257"/>
    </source>
</evidence>
<dbReference type="PRINTS" id="PR00505">
    <property type="entry name" value="D12N6MTFRASE"/>
</dbReference>
<dbReference type="PIRSF" id="PIRSF000398">
    <property type="entry name" value="M_m6A_EcoRV"/>
    <property type="match status" value="1"/>
</dbReference>
<dbReference type="RefSeq" id="WP_212633456.1">
    <property type="nucleotide sequence ID" value="NZ_JBCFAR010000005.1"/>
</dbReference>
<accession>A0A562JED1</accession>
<evidence type="ECO:0000256" key="5">
    <source>
        <dbReference type="ARBA" id="ARBA00022691"/>
    </source>
</evidence>
<protein>
    <recommendedName>
        <fullName evidence="2 7">Site-specific DNA-methyltransferase (adenine-specific)</fullName>
        <ecNumber evidence="2 7">2.1.1.72</ecNumber>
    </recommendedName>
</protein>
<dbReference type="PANTHER" id="PTHR30481:SF3">
    <property type="entry name" value="DNA ADENINE METHYLASE"/>
    <property type="match status" value="1"/>
</dbReference>
<dbReference type="InterPro" id="IPR023095">
    <property type="entry name" value="Ade_MeTrfase_dom_2"/>
</dbReference>
<keyword evidence="3 7" id="KW-0489">Methyltransferase</keyword>
<dbReference type="GO" id="GO:0043565">
    <property type="term" value="F:sequence-specific DNA binding"/>
    <property type="evidence" value="ECO:0007669"/>
    <property type="project" value="TreeGrafter"/>
</dbReference>
<dbReference type="GO" id="GO:0009307">
    <property type="term" value="P:DNA restriction-modification system"/>
    <property type="evidence" value="ECO:0007669"/>
    <property type="project" value="InterPro"/>
</dbReference>
<name>A0A562JED1_9FIRM</name>
<dbReference type="GO" id="GO:0006298">
    <property type="term" value="P:mismatch repair"/>
    <property type="evidence" value="ECO:0007669"/>
    <property type="project" value="TreeGrafter"/>
</dbReference>
<dbReference type="InterPro" id="IPR012327">
    <property type="entry name" value="MeTrfase_D12"/>
</dbReference>
<dbReference type="GO" id="GO:1904047">
    <property type="term" value="F:S-adenosyl-L-methionine binding"/>
    <property type="evidence" value="ECO:0007669"/>
    <property type="project" value="TreeGrafter"/>
</dbReference>
<organism evidence="8 9">
    <name type="scientific">Sedimentibacter saalensis</name>
    <dbReference type="NCBI Taxonomy" id="130788"/>
    <lineage>
        <taxon>Bacteria</taxon>
        <taxon>Bacillati</taxon>
        <taxon>Bacillota</taxon>
        <taxon>Tissierellia</taxon>
        <taxon>Sedimentibacter</taxon>
    </lineage>
</organism>
<proteinExistence type="inferred from homology"/>
<dbReference type="AlphaFoldDB" id="A0A562JED1"/>